<dbReference type="GeneID" id="14914943"/>
<dbReference type="VEuPathDB" id="AmoebaDB:ACA1_334100"/>
<reference evidence="2 3" key="1">
    <citation type="journal article" date="2013" name="Genome Biol.">
        <title>Genome of Acanthamoeba castellanii highlights extensive lateral gene transfer and early evolution of tyrosine kinase signaling.</title>
        <authorList>
            <person name="Clarke M."/>
            <person name="Lohan A.J."/>
            <person name="Liu B."/>
            <person name="Lagkouvardos I."/>
            <person name="Roy S."/>
            <person name="Zafar N."/>
            <person name="Bertelli C."/>
            <person name="Schilde C."/>
            <person name="Kianianmomeni A."/>
            <person name="Burglin T.R."/>
            <person name="Frech C."/>
            <person name="Turcotte B."/>
            <person name="Kopec K.O."/>
            <person name="Synnott J.M."/>
            <person name="Choo C."/>
            <person name="Paponov I."/>
            <person name="Finkler A."/>
            <person name="Soon Heng Tan C."/>
            <person name="Hutchins A.P."/>
            <person name="Weinmeier T."/>
            <person name="Rattei T."/>
            <person name="Chu J.S."/>
            <person name="Gimenez G."/>
            <person name="Irimia M."/>
            <person name="Rigden D.J."/>
            <person name="Fitzpatrick D.A."/>
            <person name="Lorenzo-Morales J."/>
            <person name="Bateman A."/>
            <person name="Chiu C.H."/>
            <person name="Tang P."/>
            <person name="Hegemann P."/>
            <person name="Fromm H."/>
            <person name="Raoult D."/>
            <person name="Greub G."/>
            <person name="Miranda-Saavedra D."/>
            <person name="Chen N."/>
            <person name="Nash P."/>
            <person name="Ginger M.L."/>
            <person name="Horn M."/>
            <person name="Schaap P."/>
            <person name="Caler L."/>
            <person name="Loftus B."/>
        </authorList>
    </citation>
    <scope>NUCLEOTIDE SEQUENCE [LARGE SCALE GENOMIC DNA]</scope>
    <source>
        <strain evidence="2 3">Neff</strain>
    </source>
</reference>
<dbReference type="RefSeq" id="XP_004336374.1">
    <property type="nucleotide sequence ID" value="XM_004336326.1"/>
</dbReference>
<sequence length="91" mass="10086">MQAAQVWAVVGRHLQDEDLVVCLSRDSITLVLGLLNKLLRTFQQLATAPATGEASAGKKPKQKLDPETTQQRWQALFPNDPKLVARLTRGH</sequence>
<organism evidence="2 3">
    <name type="scientific">Acanthamoeba castellanii (strain ATCC 30010 / Neff)</name>
    <dbReference type="NCBI Taxonomy" id="1257118"/>
    <lineage>
        <taxon>Eukaryota</taxon>
        <taxon>Amoebozoa</taxon>
        <taxon>Discosea</taxon>
        <taxon>Longamoebia</taxon>
        <taxon>Centramoebida</taxon>
        <taxon>Acanthamoebidae</taxon>
        <taxon>Acanthamoeba</taxon>
    </lineage>
</organism>
<evidence type="ECO:0000313" key="2">
    <source>
        <dbReference type="EMBL" id="ELR14361.1"/>
    </source>
</evidence>
<accession>L8GQE9</accession>
<name>L8GQE9_ACACF</name>
<dbReference type="KEGG" id="acan:ACA1_334100"/>
<protein>
    <submittedName>
        <fullName evidence="2">Uncharacterized protein</fullName>
    </submittedName>
</protein>
<gene>
    <name evidence="2" type="ORF">ACA1_334100</name>
</gene>
<keyword evidence="3" id="KW-1185">Reference proteome</keyword>
<dbReference type="AlphaFoldDB" id="L8GQE9"/>
<dbReference type="Proteomes" id="UP000011083">
    <property type="component" value="Unassembled WGS sequence"/>
</dbReference>
<evidence type="ECO:0000313" key="3">
    <source>
        <dbReference type="Proteomes" id="UP000011083"/>
    </source>
</evidence>
<evidence type="ECO:0000256" key="1">
    <source>
        <dbReference type="SAM" id="MobiDB-lite"/>
    </source>
</evidence>
<feature type="region of interest" description="Disordered" evidence="1">
    <location>
        <begin position="48"/>
        <end position="72"/>
    </location>
</feature>
<dbReference type="EMBL" id="KB008057">
    <property type="protein sequence ID" value="ELR14361.1"/>
    <property type="molecule type" value="Genomic_DNA"/>
</dbReference>
<proteinExistence type="predicted"/>